<dbReference type="SUPFAM" id="SSF49410">
    <property type="entry name" value="Alpha-macroglobulin receptor domain"/>
    <property type="match status" value="1"/>
</dbReference>
<dbReference type="Pfam" id="PF07703">
    <property type="entry name" value="A2M_BRD"/>
    <property type="match status" value="1"/>
</dbReference>
<evidence type="ECO:0000256" key="1">
    <source>
        <dbReference type="ARBA" id="ARBA00004613"/>
    </source>
</evidence>
<dbReference type="GO" id="GO:0004866">
    <property type="term" value="F:endopeptidase inhibitor activity"/>
    <property type="evidence" value="ECO:0007669"/>
    <property type="project" value="InterPro"/>
</dbReference>
<gene>
    <name evidence="5" type="ORF">AALO_G00095580</name>
</gene>
<dbReference type="Gene3D" id="2.60.40.1940">
    <property type="match status" value="1"/>
</dbReference>
<evidence type="ECO:0000256" key="3">
    <source>
        <dbReference type="ARBA" id="ARBA00023157"/>
    </source>
</evidence>
<dbReference type="PANTHER" id="PTHR11412:SF81">
    <property type="entry name" value="COMPLEMENT C3"/>
    <property type="match status" value="1"/>
</dbReference>
<sequence>MRMFTRPPEEFLALHLLPSALRRGVTLGDFWDPLDYLFDLQPRTGTWTIVTGFRGTTKSNSYEFEVKHYVLPRIEVTLTPQKPYFYIDDEALIVNISARYLNRMEVTGVGFVVFAVQGAESDTRKVGSTQRVEIDEGRGHAVLSRQHLQHMIPNTTDLLQLTGASLYVQVTVLTHTGHEMAEANMGGIRVVSSPYVIHFKRTPKYFKPGMPFTCLISVDNPDGSPAGGVQVEIRDHRKSAAISGITERNGLVKLTVNTDTKDSVLLLSASTKAPGLKDAQQARADMRALPYVSKGGSKNYLHIGVDAAELTIGDQLKVNLFVGGSPRAQNNDFTYLILSKGQLVSAGKRQGQEVISLSLPVTKDMVPSFRIVAYYHVGSSEVVSDSVWVDVEDPCMGKVKVEASQQTYSPRQHFSLKITGDPGARVGLVAVDKGVYALNNKHRLTQTKIWDIVESHDTGCTAGSGKDSMEVFYDAGLVFETSTAGGTSPRTSTHCPAHVRRQRSLKGELDGVFEDVVVSRSHFQESFLWHDAQLATCRDSDKDCTSVSLSQLGFVADAITSWAITAISLSEATGICVATALDIGSTKHFSLDLKVPHYSKCNEQLEIVAILDNLEDSDIKVHLKLVETRQMCSLATDRGGYHTTVELKARSTRAVPFVIVPMETGEQTVEVMAVSDNVGYTDGVRRNINVLPAGVLRKKVVNMDLNPFNSGGFFMSVIGPELTAASDKIPNMPVHHLITAQAHYLAPPMVLSGESLAPLLRQTGFGRGEQDLVGLAMPLSATYYLDRTQQWLEGRAEAVRAIQQGYQNLLSYRKLDGSYSVYETTHSSTWLTAYVAKIFSMASGIANIDGNMICSGLLWLAANMQNPDGSFREPSPVPYTVSSIGNVYGRDRDASITAFVLIAMQESPTALCTEKRISNSIVRATHYLSLRIHTLTNPYAVAMVSYALAGILRQDVLRRQALVGAFNWPVPGNHLFTLEATAYALLALVKANEFEKAAPIVKWLNEQQKPGGGYGSTQATLMVYQALAEYTAQGRQQQTDTLLEVTLNMADRTKPLTWTFTRARALRRHSVKLTLDKNMTVTARGNGRGSLSVITMYYSMPSGQEGPCHKFKLNLSFQELPQGSHEEASENYLLTIDISYQSNDSGSTTAILNIGILTGYVIHAEDLKKLATGKTWEMDERSRSQGNIVIYLNKITDQRPERIAFRLRRVVNVGLLQPAGVSVKEYNSHEECLKFYHPEKTNGSLGLICQQHICKCAAESCGVQMKQVAEDLSRHEVACRLFRDYVYKVTVEAVHLSSWIDTYHLRVKLVVKPGTDDIAEEDIRQFLSLPQCREGLDLTEGKTYLFIGRLPDLMKVNERYQYVLSKHTWIEYWPTDSEGETPEYKSKYMAIQQFANELRHIGCQL</sequence>
<dbReference type="InterPro" id="IPR001599">
    <property type="entry name" value="Macroglobln_a2"/>
</dbReference>
<dbReference type="InterPro" id="IPR036595">
    <property type="entry name" value="A-macroglobulin_rcpt-bd_sf"/>
</dbReference>
<proteinExistence type="predicted"/>
<dbReference type="Pfam" id="PF17789">
    <property type="entry name" value="MG4"/>
    <property type="match status" value="1"/>
</dbReference>
<dbReference type="InterPro" id="IPR013783">
    <property type="entry name" value="Ig-like_fold"/>
</dbReference>
<dbReference type="FunFam" id="2.40.50.120:FF:000013">
    <property type="entry name" value="Complement C3"/>
    <property type="match status" value="1"/>
</dbReference>
<dbReference type="SMART" id="SM00643">
    <property type="entry name" value="C345C"/>
    <property type="match status" value="1"/>
</dbReference>
<dbReference type="SMART" id="SM01359">
    <property type="entry name" value="A2M_N_2"/>
    <property type="match status" value="1"/>
</dbReference>
<dbReference type="CDD" id="cd02896">
    <property type="entry name" value="complement_C3_C4_C5"/>
    <property type="match status" value="1"/>
</dbReference>
<dbReference type="PROSITE" id="PS50189">
    <property type="entry name" value="NTR"/>
    <property type="match status" value="1"/>
</dbReference>
<dbReference type="Pfam" id="PF17791">
    <property type="entry name" value="MG3"/>
    <property type="match status" value="1"/>
</dbReference>
<feature type="domain" description="NTR" evidence="4">
    <location>
        <begin position="1261"/>
        <end position="1403"/>
    </location>
</feature>
<dbReference type="InterPro" id="IPR041555">
    <property type="entry name" value="MG3"/>
</dbReference>
<dbReference type="Gene3D" id="1.50.10.20">
    <property type="match status" value="1"/>
</dbReference>
<evidence type="ECO:0000259" key="4">
    <source>
        <dbReference type="PROSITE" id="PS50189"/>
    </source>
</evidence>
<evidence type="ECO:0000256" key="2">
    <source>
        <dbReference type="ARBA" id="ARBA00022525"/>
    </source>
</evidence>
<dbReference type="Gene3D" id="2.40.50.120">
    <property type="match status" value="1"/>
</dbReference>
<evidence type="ECO:0000313" key="5">
    <source>
        <dbReference type="EMBL" id="KAG5278135.1"/>
    </source>
</evidence>
<dbReference type="Gene3D" id="1.20.50.70">
    <property type="match status" value="1"/>
</dbReference>
<dbReference type="SUPFAM" id="SSF48239">
    <property type="entry name" value="Terpenoid cyclases/Protein prenyltransferases"/>
    <property type="match status" value="1"/>
</dbReference>
<dbReference type="SMART" id="SM01361">
    <property type="entry name" value="A2M_recep"/>
    <property type="match status" value="1"/>
</dbReference>
<dbReference type="GO" id="GO:0005615">
    <property type="term" value="C:extracellular space"/>
    <property type="evidence" value="ECO:0007669"/>
    <property type="project" value="InterPro"/>
</dbReference>
<dbReference type="Pfam" id="PF07677">
    <property type="entry name" value="A2M_recep"/>
    <property type="match status" value="1"/>
</dbReference>
<dbReference type="SUPFAM" id="SSF50242">
    <property type="entry name" value="TIMP-like"/>
    <property type="match status" value="1"/>
</dbReference>
<dbReference type="Proteomes" id="UP000823561">
    <property type="component" value="Chromosome 7"/>
</dbReference>
<dbReference type="InterPro" id="IPR011626">
    <property type="entry name" value="Alpha-macroglobulin_TED"/>
</dbReference>
<dbReference type="Gene3D" id="2.60.40.690">
    <property type="entry name" value="Alpha-macroglobulin, receptor-binding domain"/>
    <property type="match status" value="1"/>
</dbReference>
<organism evidence="5 6">
    <name type="scientific">Alosa alosa</name>
    <name type="common">allis shad</name>
    <dbReference type="NCBI Taxonomy" id="278164"/>
    <lineage>
        <taxon>Eukaryota</taxon>
        <taxon>Metazoa</taxon>
        <taxon>Chordata</taxon>
        <taxon>Craniata</taxon>
        <taxon>Vertebrata</taxon>
        <taxon>Euteleostomi</taxon>
        <taxon>Actinopterygii</taxon>
        <taxon>Neopterygii</taxon>
        <taxon>Teleostei</taxon>
        <taxon>Clupei</taxon>
        <taxon>Clupeiformes</taxon>
        <taxon>Clupeoidei</taxon>
        <taxon>Clupeidae</taxon>
        <taxon>Alosa</taxon>
    </lineage>
</organism>
<dbReference type="InterPro" id="IPR008930">
    <property type="entry name" value="Terpenoid_cyclase/PrenylTrfase"/>
</dbReference>
<comment type="subcellular location">
    <subcellularLocation>
        <location evidence="1">Secreted</location>
    </subcellularLocation>
</comment>
<dbReference type="Gene3D" id="2.60.120.1540">
    <property type="match status" value="1"/>
</dbReference>
<accession>A0AAV6GWM4</accession>
<dbReference type="Pfam" id="PF00207">
    <property type="entry name" value="A2M"/>
    <property type="match status" value="1"/>
</dbReference>
<dbReference type="EMBL" id="JADWDJ010000007">
    <property type="protein sequence ID" value="KAG5278135.1"/>
    <property type="molecule type" value="Genomic_DNA"/>
</dbReference>
<dbReference type="Pfam" id="PF21308">
    <property type="entry name" value="C3_CUB2"/>
    <property type="match status" value="1"/>
</dbReference>
<keyword evidence="2" id="KW-0964">Secreted</keyword>
<dbReference type="PANTHER" id="PTHR11412">
    <property type="entry name" value="MACROGLOBULIN / COMPLEMENT"/>
    <property type="match status" value="1"/>
</dbReference>
<reference evidence="5" key="1">
    <citation type="submission" date="2020-10" db="EMBL/GenBank/DDBJ databases">
        <title>Chromosome-scale genome assembly of the Allis shad, Alosa alosa.</title>
        <authorList>
            <person name="Margot Z."/>
            <person name="Christophe K."/>
            <person name="Cabau C."/>
            <person name="Louis A."/>
            <person name="Berthelot C."/>
            <person name="Parey E."/>
            <person name="Roest Crollius H."/>
            <person name="Montfort J."/>
            <person name="Robinson-Rechavi M."/>
            <person name="Bucao C."/>
            <person name="Bouchez O."/>
            <person name="Gislard M."/>
            <person name="Lluch J."/>
            <person name="Milhes M."/>
            <person name="Lampietro C."/>
            <person name="Lopez Roques C."/>
            <person name="Donnadieu C."/>
            <person name="Braasch I."/>
            <person name="Desvignes T."/>
            <person name="Postlethwait J."/>
            <person name="Bobe J."/>
            <person name="Guiguen Y."/>
        </authorList>
    </citation>
    <scope>NUCLEOTIDE SEQUENCE</scope>
    <source>
        <strain evidence="5">M-15738</strain>
        <tissue evidence="5">Blood</tissue>
    </source>
</reference>
<dbReference type="FunFam" id="2.60.40.1940:FF:000001">
    <property type="entry name" value="Complement component C3"/>
    <property type="match status" value="1"/>
</dbReference>
<dbReference type="Gene3D" id="2.60.40.1930">
    <property type="match status" value="1"/>
</dbReference>
<evidence type="ECO:0000313" key="6">
    <source>
        <dbReference type="Proteomes" id="UP000823561"/>
    </source>
</evidence>
<keyword evidence="6" id="KW-1185">Reference proteome</keyword>
<dbReference type="Pfam" id="PF01759">
    <property type="entry name" value="NTR"/>
    <property type="match status" value="1"/>
</dbReference>
<keyword evidence="3" id="KW-1015">Disulfide bond</keyword>
<comment type="caution">
    <text evidence="5">The sequence shown here is derived from an EMBL/GenBank/DDBJ whole genome shotgun (WGS) entry which is preliminary data.</text>
</comment>
<dbReference type="InterPro" id="IPR009048">
    <property type="entry name" value="A-macroglobulin_rcpt-bd"/>
</dbReference>
<dbReference type="Pfam" id="PF07678">
    <property type="entry name" value="TED_complement"/>
    <property type="match status" value="2"/>
</dbReference>
<dbReference type="InterPro" id="IPR001134">
    <property type="entry name" value="Netrin_domain"/>
</dbReference>
<dbReference type="InterPro" id="IPR018933">
    <property type="entry name" value="Netrin_module_non-TIMP"/>
</dbReference>
<dbReference type="Gene3D" id="6.20.50.160">
    <property type="match status" value="1"/>
</dbReference>
<protein>
    <recommendedName>
        <fullName evidence="4">NTR domain-containing protein</fullName>
    </recommendedName>
</protein>
<dbReference type="SMART" id="SM01360">
    <property type="entry name" value="A2M"/>
    <property type="match status" value="1"/>
</dbReference>
<dbReference type="InterPro" id="IPR040839">
    <property type="entry name" value="MG4"/>
</dbReference>
<dbReference type="InterPro" id="IPR050473">
    <property type="entry name" value="A2M/Complement_sys"/>
</dbReference>
<dbReference type="InterPro" id="IPR011625">
    <property type="entry name" value="A2M_N_BRD"/>
</dbReference>
<dbReference type="InterPro" id="IPR008993">
    <property type="entry name" value="TIMP-like_OB-fold"/>
</dbReference>
<name>A0AAV6GWM4_9TELE</name>
<dbReference type="Gene3D" id="2.60.40.10">
    <property type="entry name" value="Immunoglobulins"/>
    <property type="match status" value="2"/>
</dbReference>
<dbReference type="InterPro" id="IPR048848">
    <property type="entry name" value="C3_CUB2"/>
</dbReference>
<dbReference type="Gene3D" id="2.20.130.20">
    <property type="match status" value="1"/>
</dbReference>